<reference evidence="9" key="1">
    <citation type="journal article" date="2013" name="Environ. Microbiol.">
        <title>Microbiota from the distal guts of lean and obese adolescents exhibit partial functional redundancy besides clear differences in community structure.</title>
        <authorList>
            <person name="Ferrer M."/>
            <person name="Ruiz A."/>
            <person name="Lanza F."/>
            <person name="Haange S.B."/>
            <person name="Oberbach A."/>
            <person name="Till H."/>
            <person name="Bargiela R."/>
            <person name="Campoy C."/>
            <person name="Segura M.T."/>
            <person name="Richter M."/>
            <person name="von Bergen M."/>
            <person name="Seifert J."/>
            <person name="Suarez A."/>
        </authorList>
    </citation>
    <scope>NUCLEOTIDE SEQUENCE</scope>
</reference>
<sequence length="150" mass="16187">MTKKEEWLAGTRSAVPIMLGYVPVGIAYGVMARQAGLNTWQTVLMSLTVYGGASEMMAAGMVAQGAAVLTIVLTTFILNLRHIIMSTCVFNQMQGGRLPVRMLAAFGVTDETFAVYTTTANAPRTPRYFFSMALCSYLSWALGSWLGAIA</sequence>
<feature type="transmembrane region" description="Helical" evidence="8">
    <location>
        <begin position="128"/>
        <end position="149"/>
    </location>
</feature>
<comment type="similarity">
    <text evidence="2">Belongs to the AzlC family.</text>
</comment>
<evidence type="ECO:0000256" key="3">
    <source>
        <dbReference type="ARBA" id="ARBA00022448"/>
    </source>
</evidence>
<evidence type="ECO:0000256" key="6">
    <source>
        <dbReference type="ARBA" id="ARBA00022989"/>
    </source>
</evidence>
<dbReference type="PANTHER" id="PTHR34979">
    <property type="entry name" value="INNER MEMBRANE PROTEIN YGAZ"/>
    <property type="match status" value="1"/>
</dbReference>
<evidence type="ECO:0000256" key="8">
    <source>
        <dbReference type="SAM" id="Phobius"/>
    </source>
</evidence>
<comment type="subcellular location">
    <subcellularLocation>
        <location evidence="1">Cell membrane</location>
        <topology evidence="1">Multi-pass membrane protein</topology>
    </subcellularLocation>
</comment>
<keyword evidence="3" id="KW-0813">Transport</keyword>
<proteinExistence type="inferred from homology"/>
<feature type="non-terminal residue" evidence="9">
    <location>
        <position position="150"/>
    </location>
</feature>
<evidence type="ECO:0000256" key="5">
    <source>
        <dbReference type="ARBA" id="ARBA00022692"/>
    </source>
</evidence>
<evidence type="ECO:0000256" key="7">
    <source>
        <dbReference type="ARBA" id="ARBA00023136"/>
    </source>
</evidence>
<keyword evidence="6 8" id="KW-1133">Transmembrane helix</keyword>
<dbReference type="Pfam" id="PF03591">
    <property type="entry name" value="AzlC"/>
    <property type="match status" value="1"/>
</dbReference>
<keyword evidence="4" id="KW-1003">Cell membrane</keyword>
<evidence type="ECO:0000256" key="1">
    <source>
        <dbReference type="ARBA" id="ARBA00004651"/>
    </source>
</evidence>
<gene>
    <name evidence="9" type="ORF">OBE_10980</name>
</gene>
<feature type="transmembrane region" description="Helical" evidence="8">
    <location>
        <begin position="56"/>
        <end position="78"/>
    </location>
</feature>
<dbReference type="InterPro" id="IPR011606">
    <property type="entry name" value="Brnchd-chn_aa_trnsp_permease"/>
</dbReference>
<dbReference type="EMBL" id="AJWZ01007549">
    <property type="protein sequence ID" value="EKC56600.1"/>
    <property type="molecule type" value="Genomic_DNA"/>
</dbReference>
<name>K1SS15_9ZZZZ</name>
<comment type="caution">
    <text evidence="9">The sequence shown here is derived from an EMBL/GenBank/DDBJ whole genome shotgun (WGS) entry which is preliminary data.</text>
</comment>
<evidence type="ECO:0000256" key="4">
    <source>
        <dbReference type="ARBA" id="ARBA00022475"/>
    </source>
</evidence>
<keyword evidence="7 8" id="KW-0472">Membrane</keyword>
<protein>
    <submittedName>
        <fullName evidence="9">AzlC-like protein</fullName>
    </submittedName>
</protein>
<keyword evidence="5 8" id="KW-0812">Transmembrane</keyword>
<dbReference type="AlphaFoldDB" id="K1SS15"/>
<evidence type="ECO:0000313" key="9">
    <source>
        <dbReference type="EMBL" id="EKC56600.1"/>
    </source>
</evidence>
<evidence type="ECO:0000256" key="2">
    <source>
        <dbReference type="ARBA" id="ARBA00010735"/>
    </source>
</evidence>
<dbReference type="GO" id="GO:0005886">
    <property type="term" value="C:plasma membrane"/>
    <property type="evidence" value="ECO:0007669"/>
    <property type="project" value="UniProtKB-SubCell"/>
</dbReference>
<organism evidence="9">
    <name type="scientific">human gut metagenome</name>
    <dbReference type="NCBI Taxonomy" id="408170"/>
    <lineage>
        <taxon>unclassified sequences</taxon>
        <taxon>metagenomes</taxon>
        <taxon>organismal metagenomes</taxon>
    </lineage>
</organism>
<dbReference type="GO" id="GO:1903785">
    <property type="term" value="P:L-valine transmembrane transport"/>
    <property type="evidence" value="ECO:0007669"/>
    <property type="project" value="TreeGrafter"/>
</dbReference>
<accession>K1SS15</accession>
<dbReference type="PANTHER" id="PTHR34979:SF1">
    <property type="entry name" value="INNER MEMBRANE PROTEIN YGAZ"/>
    <property type="match status" value="1"/>
</dbReference>
<feature type="transmembrane region" description="Helical" evidence="8">
    <location>
        <begin position="12"/>
        <end position="36"/>
    </location>
</feature>